<evidence type="ECO:0000313" key="3">
    <source>
        <dbReference type="Proteomes" id="UP000272400"/>
    </source>
</evidence>
<comment type="caution">
    <text evidence="2">The sequence shown here is derived from an EMBL/GenBank/DDBJ whole genome shotgun (WGS) entry which is preliminary data.</text>
</comment>
<dbReference type="AlphaFoldDB" id="A0A3N1DAJ7"/>
<accession>A0A3N1DAJ7</accession>
<reference evidence="2 3" key="1">
    <citation type="submission" date="2018-11" db="EMBL/GenBank/DDBJ databases">
        <title>Sequencing the genomes of 1000 actinobacteria strains.</title>
        <authorList>
            <person name="Klenk H.-P."/>
        </authorList>
    </citation>
    <scope>NUCLEOTIDE SEQUENCE [LARGE SCALE GENOMIC DNA]</scope>
    <source>
        <strain evidence="2 3">DSM 44254</strain>
    </source>
</reference>
<sequence length="240" mass="25481">MRFRRTGVVLGALALTLGFTAPASAAEQAYVPSPADFADCPAQPAGVTEWNCYVSIALEGGFTLGTKKNIRILLDKPIRVTAAEGKAADGSKVTAWGGITQPQNFKVVTVLPGTNVILSTLPEIEGRLVGVGLNRPDSIHEFKVKFKLWSPGGLLGQNCTIGTDASPVVLKPQSTASLPWFFWLTPGIKIWANDDQYALPASTGCSTYPLLGHPDDLLGLPAASGVSSANFVWAVRQKKY</sequence>
<keyword evidence="1" id="KW-0732">Signal</keyword>
<name>A0A3N1DAJ7_9ACTN</name>
<feature type="chain" id="PRO_5018100848" description="Secreted protein" evidence="1">
    <location>
        <begin position="26"/>
        <end position="240"/>
    </location>
</feature>
<organism evidence="2 3">
    <name type="scientific">Actinocorallia herbida</name>
    <dbReference type="NCBI Taxonomy" id="58109"/>
    <lineage>
        <taxon>Bacteria</taxon>
        <taxon>Bacillati</taxon>
        <taxon>Actinomycetota</taxon>
        <taxon>Actinomycetes</taxon>
        <taxon>Streptosporangiales</taxon>
        <taxon>Thermomonosporaceae</taxon>
        <taxon>Actinocorallia</taxon>
    </lineage>
</organism>
<dbReference type="Proteomes" id="UP000272400">
    <property type="component" value="Unassembled WGS sequence"/>
</dbReference>
<dbReference type="RefSeq" id="WP_123669457.1">
    <property type="nucleotide sequence ID" value="NZ_RJKE01000001.1"/>
</dbReference>
<dbReference type="OrthoDB" id="4461339at2"/>
<proteinExistence type="predicted"/>
<evidence type="ECO:0000313" key="2">
    <source>
        <dbReference type="EMBL" id="ROO90519.1"/>
    </source>
</evidence>
<gene>
    <name evidence="2" type="ORF">EDD29_8250</name>
</gene>
<feature type="signal peptide" evidence="1">
    <location>
        <begin position="1"/>
        <end position="25"/>
    </location>
</feature>
<evidence type="ECO:0000256" key="1">
    <source>
        <dbReference type="SAM" id="SignalP"/>
    </source>
</evidence>
<evidence type="ECO:0008006" key="4">
    <source>
        <dbReference type="Google" id="ProtNLM"/>
    </source>
</evidence>
<dbReference type="EMBL" id="RJKE01000001">
    <property type="protein sequence ID" value="ROO90519.1"/>
    <property type="molecule type" value="Genomic_DNA"/>
</dbReference>
<keyword evidence="3" id="KW-1185">Reference proteome</keyword>
<protein>
    <recommendedName>
        <fullName evidence="4">Secreted protein</fullName>
    </recommendedName>
</protein>